<dbReference type="InterPro" id="IPR000073">
    <property type="entry name" value="AB_hydrolase_1"/>
</dbReference>
<feature type="domain" description="AB hydrolase-1" evidence="1">
    <location>
        <begin position="38"/>
        <end position="140"/>
    </location>
</feature>
<dbReference type="Pfam" id="PF12697">
    <property type="entry name" value="Abhydrolase_6"/>
    <property type="match status" value="1"/>
</dbReference>
<protein>
    <submittedName>
        <fullName evidence="2">Alpha/beta hydrolase</fullName>
    </submittedName>
</protein>
<proteinExistence type="predicted"/>
<sequence>MFITGAFISHACWKEWIVFFENQGYKTVAPPWLYKNELAIDLRQTHSESKIALIRLNNLLDYYTEIIDKLPEKPILIGHSYGGLLTQLLLQKELGSHGICINSIPPSSLMHFNFSFYKAIWNFSDYFSSPNKTYLMPFKTWQRYFTNQISFEEQKEAYEALLIPESKSLIRDIYSKSAKIDFKKKHNPLLFISSTNDAFVSVSLSNLNFKKYKNLHSITCYKEFQDFNHLSIDQEDWQTIADFIANWLKKIS</sequence>
<evidence type="ECO:0000313" key="3">
    <source>
        <dbReference type="Proteomes" id="UP000603728"/>
    </source>
</evidence>
<evidence type="ECO:0000259" key="1">
    <source>
        <dbReference type="Pfam" id="PF12697"/>
    </source>
</evidence>
<keyword evidence="3" id="KW-1185">Reference proteome</keyword>
<dbReference type="SUPFAM" id="SSF53474">
    <property type="entry name" value="alpha/beta-Hydrolases"/>
    <property type="match status" value="1"/>
</dbReference>
<gene>
    <name evidence="2" type="ORF">JI750_12480</name>
</gene>
<dbReference type="Proteomes" id="UP000603728">
    <property type="component" value="Unassembled WGS sequence"/>
</dbReference>
<keyword evidence="2" id="KW-0378">Hydrolase</keyword>
<dbReference type="GO" id="GO:0016787">
    <property type="term" value="F:hydrolase activity"/>
    <property type="evidence" value="ECO:0007669"/>
    <property type="project" value="UniProtKB-KW"/>
</dbReference>
<dbReference type="EMBL" id="JAERSF010000002">
    <property type="protein sequence ID" value="MBL0737714.1"/>
    <property type="molecule type" value="Genomic_DNA"/>
</dbReference>
<name>A0ABS1KDZ5_9FLAO</name>
<comment type="caution">
    <text evidence="2">The sequence shown here is derived from an EMBL/GenBank/DDBJ whole genome shotgun (WGS) entry which is preliminary data.</text>
</comment>
<evidence type="ECO:0000313" key="2">
    <source>
        <dbReference type="EMBL" id="MBL0737714.1"/>
    </source>
</evidence>
<reference evidence="2 3" key="1">
    <citation type="submission" date="2021-01" db="EMBL/GenBank/DDBJ databases">
        <title>Genome seq and assembly of Flavobacterium sp. GN10.</title>
        <authorList>
            <person name="Chhetri G."/>
        </authorList>
    </citation>
    <scope>NUCLEOTIDE SEQUENCE [LARGE SCALE GENOMIC DNA]</scope>
    <source>
        <strain evidence="2 3">GN10</strain>
    </source>
</reference>
<organism evidence="2 3">
    <name type="scientific">Flavobacterium tagetis</name>
    <dbReference type="NCBI Taxonomy" id="2801336"/>
    <lineage>
        <taxon>Bacteria</taxon>
        <taxon>Pseudomonadati</taxon>
        <taxon>Bacteroidota</taxon>
        <taxon>Flavobacteriia</taxon>
        <taxon>Flavobacteriales</taxon>
        <taxon>Flavobacteriaceae</taxon>
        <taxon>Flavobacterium</taxon>
    </lineage>
</organism>
<dbReference type="Gene3D" id="3.40.50.1820">
    <property type="entry name" value="alpha/beta hydrolase"/>
    <property type="match status" value="1"/>
</dbReference>
<accession>A0ABS1KDZ5</accession>
<dbReference type="InterPro" id="IPR029058">
    <property type="entry name" value="AB_hydrolase_fold"/>
</dbReference>